<dbReference type="OrthoDB" id="235333at2"/>
<feature type="domain" description="CBS" evidence="6">
    <location>
        <begin position="295"/>
        <end position="354"/>
    </location>
</feature>
<dbReference type="PROSITE" id="PS51371">
    <property type="entry name" value="CBS"/>
    <property type="match status" value="1"/>
</dbReference>
<keyword evidence="4 5" id="KW-0472">Membrane</keyword>
<dbReference type="PANTHER" id="PTHR22777">
    <property type="entry name" value="HEMOLYSIN-RELATED"/>
    <property type="match status" value="1"/>
</dbReference>
<keyword evidence="4 5" id="KW-1133">Transmembrane helix</keyword>
<evidence type="ECO:0000256" key="2">
    <source>
        <dbReference type="ARBA" id="ARBA00023122"/>
    </source>
</evidence>
<keyword evidence="1" id="KW-0677">Repeat</keyword>
<feature type="transmembrane region" description="Helical" evidence="5">
    <location>
        <begin position="153"/>
        <end position="172"/>
    </location>
</feature>
<keyword evidence="4 5" id="KW-0812">Transmembrane</keyword>
<dbReference type="GO" id="GO:0050660">
    <property type="term" value="F:flavin adenine dinucleotide binding"/>
    <property type="evidence" value="ECO:0007669"/>
    <property type="project" value="InterPro"/>
</dbReference>
<feature type="domain" description="CNNM transmembrane" evidence="7">
    <location>
        <begin position="17"/>
        <end position="211"/>
    </location>
</feature>
<dbReference type="Gene3D" id="3.10.580.10">
    <property type="entry name" value="CBS-domain"/>
    <property type="match status" value="1"/>
</dbReference>
<dbReference type="InterPro" id="IPR005170">
    <property type="entry name" value="Transptr-assoc_dom"/>
</dbReference>
<evidence type="ECO:0000256" key="4">
    <source>
        <dbReference type="PROSITE-ProRule" id="PRU01193"/>
    </source>
</evidence>
<dbReference type="Gene3D" id="3.30.465.10">
    <property type="match status" value="1"/>
</dbReference>
<evidence type="ECO:0000313" key="9">
    <source>
        <dbReference type="Proteomes" id="UP000320176"/>
    </source>
</evidence>
<evidence type="ECO:0000313" key="8">
    <source>
        <dbReference type="EMBL" id="TWU04388.1"/>
    </source>
</evidence>
<dbReference type="GO" id="GO:0005886">
    <property type="term" value="C:plasma membrane"/>
    <property type="evidence" value="ECO:0007669"/>
    <property type="project" value="TreeGrafter"/>
</dbReference>
<evidence type="ECO:0000256" key="1">
    <source>
        <dbReference type="ARBA" id="ARBA00022737"/>
    </source>
</evidence>
<dbReference type="InterPro" id="IPR000644">
    <property type="entry name" value="CBS_dom"/>
</dbReference>
<dbReference type="PROSITE" id="PS51846">
    <property type="entry name" value="CNNM"/>
    <property type="match status" value="1"/>
</dbReference>
<keyword evidence="9" id="KW-1185">Reference proteome</keyword>
<evidence type="ECO:0000256" key="5">
    <source>
        <dbReference type="SAM" id="Phobius"/>
    </source>
</evidence>
<protein>
    <submittedName>
        <fullName evidence="8">Magnesium and cobalt efflux protein CorC</fullName>
    </submittedName>
</protein>
<organism evidence="8 9">
    <name type="scientific">Stieleria varia</name>
    <dbReference type="NCBI Taxonomy" id="2528005"/>
    <lineage>
        <taxon>Bacteria</taxon>
        <taxon>Pseudomonadati</taxon>
        <taxon>Planctomycetota</taxon>
        <taxon>Planctomycetia</taxon>
        <taxon>Pirellulales</taxon>
        <taxon>Pirellulaceae</taxon>
        <taxon>Stieleria</taxon>
    </lineage>
</organism>
<dbReference type="Pfam" id="PF01595">
    <property type="entry name" value="CNNM"/>
    <property type="match status" value="1"/>
</dbReference>
<keyword evidence="2 3" id="KW-0129">CBS domain</keyword>
<dbReference type="PANTHER" id="PTHR22777:SF17">
    <property type="entry name" value="UPF0053 PROTEIN SLL0260"/>
    <property type="match status" value="1"/>
</dbReference>
<accession>A0A5C6AXN3</accession>
<dbReference type="InterPro" id="IPR002550">
    <property type="entry name" value="CNNM"/>
</dbReference>
<dbReference type="Proteomes" id="UP000320176">
    <property type="component" value="Unassembled WGS sequence"/>
</dbReference>
<dbReference type="EMBL" id="SJPN01000003">
    <property type="protein sequence ID" value="TWU04388.1"/>
    <property type="molecule type" value="Genomic_DNA"/>
</dbReference>
<proteinExistence type="predicted"/>
<evidence type="ECO:0000259" key="6">
    <source>
        <dbReference type="PROSITE" id="PS51371"/>
    </source>
</evidence>
<gene>
    <name evidence="8" type="primary">corC_1</name>
    <name evidence="8" type="ORF">Pla52n_24280</name>
</gene>
<comment type="caution">
    <text evidence="8">The sequence shown here is derived from an EMBL/GenBank/DDBJ whole genome shotgun (WGS) entry which is preliminary data.</text>
</comment>
<dbReference type="InterPro" id="IPR036318">
    <property type="entry name" value="FAD-bd_PCMH-like_sf"/>
</dbReference>
<evidence type="ECO:0000259" key="7">
    <source>
        <dbReference type="PROSITE" id="PS51846"/>
    </source>
</evidence>
<name>A0A5C6AXN3_9BACT</name>
<evidence type="ECO:0000256" key="3">
    <source>
        <dbReference type="PROSITE-ProRule" id="PRU00703"/>
    </source>
</evidence>
<dbReference type="InterPro" id="IPR016169">
    <property type="entry name" value="FAD-bd_PCMH_sub2"/>
</dbReference>
<sequence length="449" mass="48574">MTPGFAGGIAAFVPAVWLAETWPWLLTMFVLVVASALFSASEAALFSLHARSRRKLARAGVGGRIADRLLDDPERLLSAILFWNLLINMTFFAIASILAGDLESGTSGTQDDGESIAGNASSAIVFTSLSLLTVIFFSEMLPKSIAVLSPLRLSVLVAIPLNVAVRVVSPFLPLVKVSNVLAGRLIWPNFQPEPDIELTDIERAIELSTDDAALLQRERSALRALVEMAETRASELMRPRGKLILCSSPVSNAVLQGVEPAGGYLMVTGEEENQIIGSIGVRLLRPSQLDDLNSAIEPVIYVPWSARVSMVLEQLTEEQLSVAVVVDEYGEAIGALSIERIFRHILAQSGGGPEQMLGESYIDTIGEGHHQTMGSTSFRAVAKRLGVEVSDESIATVAGYIQRSNERLPRVGDTAILEPYEMVVMQETDGELTIELKKRTDTDTMGGER</sequence>
<feature type="transmembrane region" description="Helical" evidence="5">
    <location>
        <begin position="28"/>
        <end position="48"/>
    </location>
</feature>
<feature type="transmembrane region" description="Helical" evidence="5">
    <location>
        <begin position="120"/>
        <end position="141"/>
    </location>
</feature>
<dbReference type="SUPFAM" id="SSF54631">
    <property type="entry name" value="CBS-domain pair"/>
    <property type="match status" value="1"/>
</dbReference>
<reference evidence="8 9" key="1">
    <citation type="submission" date="2019-02" db="EMBL/GenBank/DDBJ databases">
        <title>Deep-cultivation of Planctomycetes and their phenomic and genomic characterization uncovers novel biology.</title>
        <authorList>
            <person name="Wiegand S."/>
            <person name="Jogler M."/>
            <person name="Boedeker C."/>
            <person name="Pinto D."/>
            <person name="Vollmers J."/>
            <person name="Rivas-Marin E."/>
            <person name="Kohn T."/>
            <person name="Peeters S.H."/>
            <person name="Heuer A."/>
            <person name="Rast P."/>
            <person name="Oberbeckmann S."/>
            <person name="Bunk B."/>
            <person name="Jeske O."/>
            <person name="Meyerdierks A."/>
            <person name="Storesund J.E."/>
            <person name="Kallscheuer N."/>
            <person name="Luecker S."/>
            <person name="Lage O.M."/>
            <person name="Pohl T."/>
            <person name="Merkel B.J."/>
            <person name="Hornburger P."/>
            <person name="Mueller R.-W."/>
            <person name="Bruemmer F."/>
            <person name="Labrenz M."/>
            <person name="Spormann A.M."/>
            <person name="Op Den Camp H."/>
            <person name="Overmann J."/>
            <person name="Amann R."/>
            <person name="Jetten M.S.M."/>
            <person name="Mascher T."/>
            <person name="Medema M.H."/>
            <person name="Devos D.P."/>
            <person name="Kaster A.-K."/>
            <person name="Ovreas L."/>
            <person name="Rohde M."/>
            <person name="Galperin M.Y."/>
            <person name="Jogler C."/>
        </authorList>
    </citation>
    <scope>NUCLEOTIDE SEQUENCE [LARGE SCALE GENOMIC DNA]</scope>
    <source>
        <strain evidence="8 9">Pla52n</strain>
    </source>
</reference>
<dbReference type="InterPro" id="IPR046342">
    <property type="entry name" value="CBS_dom_sf"/>
</dbReference>
<dbReference type="SMART" id="SM01091">
    <property type="entry name" value="CorC_HlyC"/>
    <property type="match status" value="1"/>
</dbReference>
<feature type="transmembrane region" description="Helical" evidence="5">
    <location>
        <begin position="76"/>
        <end position="100"/>
    </location>
</feature>
<dbReference type="SUPFAM" id="SSF56176">
    <property type="entry name" value="FAD-binding/transporter-associated domain-like"/>
    <property type="match status" value="1"/>
</dbReference>
<dbReference type="Pfam" id="PF03471">
    <property type="entry name" value="CorC_HlyC"/>
    <property type="match status" value="1"/>
</dbReference>
<dbReference type="RefSeq" id="WP_146519819.1">
    <property type="nucleotide sequence ID" value="NZ_CP151726.1"/>
</dbReference>
<dbReference type="AlphaFoldDB" id="A0A5C6AXN3"/>